<dbReference type="AlphaFoldDB" id="A0A370I828"/>
<dbReference type="Pfam" id="PF13556">
    <property type="entry name" value="HTH_30"/>
    <property type="match status" value="1"/>
</dbReference>
<sequence>MLAIHLAPDGRPASVADLLTRRRIRLLQTTLDRFTAAALHTFDGVNGIVLLPGGAEPPARCWSALATELAEQFGVAVTLAENPATALEDIRPAAQQAAELAELAHLLGRPTGAYGLDDLLLEYQLTRPGPARDRLAERITPLLDSPHLIRTLDAQLRHGADRKSAAAEIHVHPNTFSYRLRRIAELTGIDPSDPSGSRLLAAALTIHRLYPVSEGPTD</sequence>
<evidence type="ECO:0000259" key="1">
    <source>
        <dbReference type="Pfam" id="PF13556"/>
    </source>
</evidence>
<keyword evidence="3" id="KW-1185">Reference proteome</keyword>
<comment type="caution">
    <text evidence="2">The sequence shown here is derived from an EMBL/GenBank/DDBJ whole genome shotgun (WGS) entry which is preliminary data.</text>
</comment>
<proteinExistence type="predicted"/>
<dbReference type="InterPro" id="IPR025736">
    <property type="entry name" value="PucR_C-HTH_dom"/>
</dbReference>
<accession>A0A370I828</accession>
<dbReference type="RefSeq" id="WP_245997800.1">
    <property type="nucleotide sequence ID" value="NZ_QQBC01000004.1"/>
</dbReference>
<evidence type="ECO:0000313" key="2">
    <source>
        <dbReference type="EMBL" id="RDI66875.1"/>
    </source>
</evidence>
<feature type="domain" description="PucR C-terminal helix-turn-helix" evidence="1">
    <location>
        <begin position="148"/>
        <end position="205"/>
    </location>
</feature>
<dbReference type="Gene3D" id="1.10.10.2840">
    <property type="entry name" value="PucR C-terminal helix-turn-helix domain"/>
    <property type="match status" value="1"/>
</dbReference>
<dbReference type="Proteomes" id="UP000254869">
    <property type="component" value="Unassembled WGS sequence"/>
</dbReference>
<dbReference type="EMBL" id="QQBC01000004">
    <property type="protein sequence ID" value="RDI66875.1"/>
    <property type="molecule type" value="Genomic_DNA"/>
</dbReference>
<evidence type="ECO:0000313" key="3">
    <source>
        <dbReference type="Proteomes" id="UP000254869"/>
    </source>
</evidence>
<dbReference type="InterPro" id="IPR042070">
    <property type="entry name" value="PucR_C-HTH_sf"/>
</dbReference>
<gene>
    <name evidence="2" type="ORF">DFR76_104628</name>
</gene>
<dbReference type="InterPro" id="IPR051448">
    <property type="entry name" value="CdaR-like_regulators"/>
</dbReference>
<name>A0A370I828_9NOCA</name>
<organism evidence="2 3">
    <name type="scientific">Nocardia pseudobrasiliensis</name>
    <dbReference type="NCBI Taxonomy" id="45979"/>
    <lineage>
        <taxon>Bacteria</taxon>
        <taxon>Bacillati</taxon>
        <taxon>Actinomycetota</taxon>
        <taxon>Actinomycetes</taxon>
        <taxon>Mycobacteriales</taxon>
        <taxon>Nocardiaceae</taxon>
        <taxon>Nocardia</taxon>
    </lineage>
</organism>
<dbReference type="PANTHER" id="PTHR33744:SF1">
    <property type="entry name" value="DNA-BINDING TRANSCRIPTIONAL ACTIVATOR ADER"/>
    <property type="match status" value="1"/>
</dbReference>
<dbReference type="PANTHER" id="PTHR33744">
    <property type="entry name" value="CARBOHYDRATE DIACID REGULATOR"/>
    <property type="match status" value="1"/>
</dbReference>
<protein>
    <submittedName>
        <fullName evidence="2">PucR-like helix-turn-helix protein</fullName>
    </submittedName>
</protein>
<reference evidence="2 3" key="1">
    <citation type="submission" date="2018-07" db="EMBL/GenBank/DDBJ databases">
        <title>Genomic Encyclopedia of Type Strains, Phase IV (KMG-IV): sequencing the most valuable type-strain genomes for metagenomic binning, comparative biology and taxonomic classification.</title>
        <authorList>
            <person name="Goeker M."/>
        </authorList>
    </citation>
    <scope>NUCLEOTIDE SEQUENCE [LARGE SCALE GENOMIC DNA]</scope>
    <source>
        <strain evidence="2 3">DSM 44290</strain>
    </source>
</reference>